<organism evidence="1 2">
    <name type="scientific">Protopolystoma xenopodis</name>
    <dbReference type="NCBI Taxonomy" id="117903"/>
    <lineage>
        <taxon>Eukaryota</taxon>
        <taxon>Metazoa</taxon>
        <taxon>Spiralia</taxon>
        <taxon>Lophotrochozoa</taxon>
        <taxon>Platyhelminthes</taxon>
        <taxon>Monogenea</taxon>
        <taxon>Polyopisthocotylea</taxon>
        <taxon>Polystomatidea</taxon>
        <taxon>Polystomatidae</taxon>
        <taxon>Protopolystoma</taxon>
    </lineage>
</organism>
<evidence type="ECO:0000313" key="1">
    <source>
        <dbReference type="EMBL" id="VEL12696.1"/>
    </source>
</evidence>
<dbReference type="OrthoDB" id="6273691at2759"/>
<accession>A0A3S4ZV09</accession>
<keyword evidence="2" id="KW-1185">Reference proteome</keyword>
<dbReference type="Gene3D" id="3.90.190.10">
    <property type="entry name" value="Protein tyrosine phosphatase superfamily"/>
    <property type="match status" value="1"/>
</dbReference>
<protein>
    <submittedName>
        <fullName evidence="1">Uncharacterized protein</fullName>
    </submittedName>
</protein>
<dbReference type="AlphaFoldDB" id="A0A3S4ZV09"/>
<dbReference type="Proteomes" id="UP000784294">
    <property type="component" value="Unassembled WGS sequence"/>
</dbReference>
<proteinExistence type="predicted"/>
<reference evidence="1" key="1">
    <citation type="submission" date="2018-11" db="EMBL/GenBank/DDBJ databases">
        <authorList>
            <consortium name="Pathogen Informatics"/>
        </authorList>
    </citation>
    <scope>NUCLEOTIDE SEQUENCE</scope>
</reference>
<comment type="caution">
    <text evidence="1">The sequence shown here is derived from an EMBL/GenBank/DDBJ whole genome shotgun (WGS) entry which is preliminary data.</text>
</comment>
<evidence type="ECO:0000313" key="2">
    <source>
        <dbReference type="Proteomes" id="UP000784294"/>
    </source>
</evidence>
<gene>
    <name evidence="1" type="ORF">PXEA_LOCUS6136</name>
</gene>
<dbReference type="InterPro" id="IPR029021">
    <property type="entry name" value="Prot-tyrosine_phosphatase-like"/>
</dbReference>
<dbReference type="EMBL" id="CAAALY010015545">
    <property type="protein sequence ID" value="VEL12696.1"/>
    <property type="molecule type" value="Genomic_DNA"/>
</dbReference>
<name>A0A3S4ZV09_9PLAT</name>
<sequence>MELRPIRLQDTFRIHIMLANEKSPTRDGMPSGFLHLVHSDPPTCQWRLVKCGRVADPFASNTDNLDHISAGETLVRRNRASMLPPTARDDRLPLLPEATQKGPLFTYLSTQNVLPSDTSRLPELTNRQGALLLSIFQAFFPPPTSSEQESILHEIEQKYTISNPGIRKRLWLQVAEEFFAQFTSLSYAVILFRFPAPVMDFFWPGPLAPGLDQLVNAIDLLEFWLHGNGTSTPFTASTTTPSSELENLVYSSPVGGCGLGAGSGLQEDFFPGGLAGFGGGLGSQRVAVLHCTGPKGLLAVYLAAYIYQMRARLGPTFGRRSGSPQALGLCWDDNRFRRYGNRLVLEHIALKRFYDDTLACEISPSQRR</sequence>